<reference evidence="1" key="1">
    <citation type="submission" date="2014-11" db="EMBL/GenBank/DDBJ databases">
        <authorList>
            <person name="Amaro Gonzalez C."/>
        </authorList>
    </citation>
    <scope>NUCLEOTIDE SEQUENCE</scope>
</reference>
<dbReference type="Gene3D" id="3.30.420.10">
    <property type="entry name" value="Ribonuclease H-like superfamily/Ribonuclease H"/>
    <property type="match status" value="1"/>
</dbReference>
<dbReference type="EMBL" id="GBXM01089787">
    <property type="protein sequence ID" value="JAH18790.1"/>
    <property type="molecule type" value="Transcribed_RNA"/>
</dbReference>
<dbReference type="InterPro" id="IPR036397">
    <property type="entry name" value="RNaseH_sf"/>
</dbReference>
<organism evidence="1">
    <name type="scientific">Anguilla anguilla</name>
    <name type="common">European freshwater eel</name>
    <name type="synonym">Muraena anguilla</name>
    <dbReference type="NCBI Taxonomy" id="7936"/>
    <lineage>
        <taxon>Eukaryota</taxon>
        <taxon>Metazoa</taxon>
        <taxon>Chordata</taxon>
        <taxon>Craniata</taxon>
        <taxon>Vertebrata</taxon>
        <taxon>Euteleostomi</taxon>
        <taxon>Actinopterygii</taxon>
        <taxon>Neopterygii</taxon>
        <taxon>Teleostei</taxon>
        <taxon>Anguilliformes</taxon>
        <taxon>Anguillidae</taxon>
        <taxon>Anguilla</taxon>
    </lineage>
</organism>
<accession>A0A0E9QRB6</accession>
<sequence>MSSALYQKILMKYVCQLKRKWFLQQNNDPKHKSKSTSDWLSRTKFWSVLVKVLTRTQCRCCGRT</sequence>
<dbReference type="AlphaFoldDB" id="A0A0E9QRB6"/>
<evidence type="ECO:0000313" key="1">
    <source>
        <dbReference type="EMBL" id="JAH18790.1"/>
    </source>
</evidence>
<name>A0A0E9QRB6_ANGAN</name>
<proteinExistence type="predicted"/>
<reference evidence="1" key="2">
    <citation type="journal article" date="2015" name="Fish Shellfish Immunol.">
        <title>Early steps in the European eel (Anguilla anguilla)-Vibrio vulnificus interaction in the gills: Role of the RtxA13 toxin.</title>
        <authorList>
            <person name="Callol A."/>
            <person name="Pajuelo D."/>
            <person name="Ebbesson L."/>
            <person name="Teles M."/>
            <person name="MacKenzie S."/>
            <person name="Amaro C."/>
        </authorList>
    </citation>
    <scope>NUCLEOTIDE SEQUENCE</scope>
</reference>
<dbReference type="GO" id="GO:0003676">
    <property type="term" value="F:nucleic acid binding"/>
    <property type="evidence" value="ECO:0007669"/>
    <property type="project" value="InterPro"/>
</dbReference>
<protein>
    <submittedName>
        <fullName evidence="1">Uncharacterized protein</fullName>
    </submittedName>
</protein>